<dbReference type="InterPro" id="IPR036397">
    <property type="entry name" value="RNaseH_sf"/>
</dbReference>
<dbReference type="InterPro" id="IPR012337">
    <property type="entry name" value="RNaseH-like_sf"/>
</dbReference>
<dbReference type="Pfam" id="PF01351">
    <property type="entry name" value="RNase_HII"/>
    <property type="match status" value="1"/>
</dbReference>
<dbReference type="AlphaFoldDB" id="A0A2H0RJ96"/>
<evidence type="ECO:0000256" key="4">
    <source>
        <dbReference type="ARBA" id="ARBA00004065"/>
    </source>
</evidence>
<organism evidence="16 17">
    <name type="scientific">Candidatus Vogelbacteria bacterium CG10_big_fil_rev_8_21_14_0_10_45_14</name>
    <dbReference type="NCBI Taxonomy" id="1975042"/>
    <lineage>
        <taxon>Bacteria</taxon>
        <taxon>Candidatus Vogeliibacteriota</taxon>
    </lineage>
</organism>
<evidence type="ECO:0000256" key="5">
    <source>
        <dbReference type="ARBA" id="ARBA00004496"/>
    </source>
</evidence>
<dbReference type="PANTHER" id="PTHR10954:SF18">
    <property type="entry name" value="RIBONUCLEASE HII"/>
    <property type="match status" value="1"/>
</dbReference>
<evidence type="ECO:0000256" key="10">
    <source>
        <dbReference type="ARBA" id="ARBA00022759"/>
    </source>
</evidence>
<evidence type="ECO:0000313" key="17">
    <source>
        <dbReference type="Proteomes" id="UP000230833"/>
    </source>
</evidence>
<evidence type="ECO:0000256" key="1">
    <source>
        <dbReference type="ARBA" id="ARBA00000077"/>
    </source>
</evidence>
<proteinExistence type="inferred from homology"/>
<dbReference type="PANTHER" id="PTHR10954">
    <property type="entry name" value="RIBONUCLEASE H2 SUBUNIT A"/>
    <property type="match status" value="1"/>
</dbReference>
<evidence type="ECO:0000256" key="14">
    <source>
        <dbReference type="RuleBase" id="RU003515"/>
    </source>
</evidence>
<protein>
    <recommendedName>
        <fullName evidence="14">Ribonuclease</fullName>
        <ecNumber evidence="14">3.1.26.4</ecNumber>
    </recommendedName>
</protein>
<sequence length="154" mass="17275">MSEGKREEVYGRLCELRDAGEVLFACSLVSARVIDKVGITKAVKIALARSLQKLALCPRDCDVRLDGLLRAPSVYKKQRTIIRGDDTVSAISAASIVAKVTRDRYMRKLAKKYPDYVFQKHKGYGTKSHYDLILANGLCALHRRSYLSKIRTLA</sequence>
<evidence type="ECO:0000256" key="12">
    <source>
        <dbReference type="ARBA" id="ARBA00023211"/>
    </source>
</evidence>
<gene>
    <name evidence="16" type="ORF">COV07_03950</name>
</gene>
<dbReference type="GO" id="GO:0032299">
    <property type="term" value="C:ribonuclease H2 complex"/>
    <property type="evidence" value="ECO:0007669"/>
    <property type="project" value="TreeGrafter"/>
</dbReference>
<comment type="cofactor">
    <cofactor evidence="3">
        <name>Mg(2+)</name>
        <dbReference type="ChEBI" id="CHEBI:18420"/>
    </cofactor>
</comment>
<keyword evidence="9" id="KW-0479">Metal-binding</keyword>
<evidence type="ECO:0000256" key="11">
    <source>
        <dbReference type="ARBA" id="ARBA00022801"/>
    </source>
</evidence>
<evidence type="ECO:0000256" key="8">
    <source>
        <dbReference type="ARBA" id="ARBA00022722"/>
    </source>
</evidence>
<dbReference type="GO" id="GO:0046872">
    <property type="term" value="F:metal ion binding"/>
    <property type="evidence" value="ECO:0007669"/>
    <property type="project" value="UniProtKB-KW"/>
</dbReference>
<dbReference type="EC" id="3.1.26.4" evidence="14"/>
<dbReference type="GO" id="GO:0006298">
    <property type="term" value="P:mismatch repair"/>
    <property type="evidence" value="ECO:0007669"/>
    <property type="project" value="TreeGrafter"/>
</dbReference>
<dbReference type="InterPro" id="IPR024567">
    <property type="entry name" value="RNase_HII/HIII_dom"/>
</dbReference>
<comment type="cofactor">
    <cofactor evidence="2">
        <name>Mn(2+)</name>
        <dbReference type="ChEBI" id="CHEBI:29035"/>
    </cofactor>
</comment>
<dbReference type="CDD" id="cd07182">
    <property type="entry name" value="RNase_HII_bacteria_HII_like"/>
    <property type="match status" value="1"/>
</dbReference>
<comment type="catalytic activity">
    <reaction evidence="1 14">
        <text>Endonucleolytic cleavage to 5'-phosphomonoester.</text>
        <dbReference type="EC" id="3.1.26.4"/>
    </reaction>
</comment>
<feature type="domain" description="RNase H type-2" evidence="15">
    <location>
        <begin position="1"/>
        <end position="154"/>
    </location>
</feature>
<name>A0A2H0RJ96_9BACT</name>
<evidence type="ECO:0000313" key="16">
    <source>
        <dbReference type="EMBL" id="PIR46496.1"/>
    </source>
</evidence>
<dbReference type="PROSITE" id="PS51975">
    <property type="entry name" value="RNASE_H_2"/>
    <property type="match status" value="1"/>
</dbReference>
<accession>A0A2H0RJ96</accession>
<keyword evidence="8 14" id="KW-0540">Nuclease</keyword>
<evidence type="ECO:0000256" key="6">
    <source>
        <dbReference type="ARBA" id="ARBA00007383"/>
    </source>
</evidence>
<reference evidence="16 17" key="1">
    <citation type="submission" date="2017-09" db="EMBL/GenBank/DDBJ databases">
        <title>Depth-based differentiation of microbial function through sediment-hosted aquifers and enrichment of novel symbionts in the deep terrestrial subsurface.</title>
        <authorList>
            <person name="Probst A.J."/>
            <person name="Ladd B."/>
            <person name="Jarett J.K."/>
            <person name="Geller-Mcgrath D.E."/>
            <person name="Sieber C.M."/>
            <person name="Emerson J.B."/>
            <person name="Anantharaman K."/>
            <person name="Thomas B.C."/>
            <person name="Malmstrom R."/>
            <person name="Stieglmeier M."/>
            <person name="Klingl A."/>
            <person name="Woyke T."/>
            <person name="Ryan C.M."/>
            <person name="Banfield J.F."/>
        </authorList>
    </citation>
    <scope>NUCLEOTIDE SEQUENCE [LARGE SCALE GENOMIC DNA]</scope>
    <source>
        <strain evidence="16">CG10_big_fil_rev_8_21_14_0_10_45_14</strain>
    </source>
</reference>
<evidence type="ECO:0000256" key="7">
    <source>
        <dbReference type="ARBA" id="ARBA00022490"/>
    </source>
</evidence>
<dbReference type="Proteomes" id="UP000230833">
    <property type="component" value="Unassembled WGS sequence"/>
</dbReference>
<keyword evidence="10 14" id="KW-0255">Endonuclease</keyword>
<evidence type="ECO:0000256" key="13">
    <source>
        <dbReference type="PROSITE-ProRule" id="PRU01319"/>
    </source>
</evidence>
<keyword evidence="11 14" id="KW-0378">Hydrolase</keyword>
<evidence type="ECO:0000256" key="3">
    <source>
        <dbReference type="ARBA" id="ARBA00001946"/>
    </source>
</evidence>
<dbReference type="InterPro" id="IPR001352">
    <property type="entry name" value="RNase_HII/HIII"/>
</dbReference>
<dbReference type="GO" id="GO:0004523">
    <property type="term" value="F:RNA-DNA hybrid ribonuclease activity"/>
    <property type="evidence" value="ECO:0007669"/>
    <property type="project" value="UniProtKB-EC"/>
</dbReference>
<comment type="caution">
    <text evidence="13">Lacks conserved residue(s) required for the propagation of feature annotation.</text>
</comment>
<dbReference type="SUPFAM" id="SSF53098">
    <property type="entry name" value="Ribonuclease H-like"/>
    <property type="match status" value="1"/>
</dbReference>
<comment type="similarity">
    <text evidence="6 14">Belongs to the RNase HII family.</text>
</comment>
<evidence type="ECO:0000256" key="2">
    <source>
        <dbReference type="ARBA" id="ARBA00001936"/>
    </source>
</evidence>
<dbReference type="EMBL" id="PCYL01000041">
    <property type="protein sequence ID" value="PIR46496.1"/>
    <property type="molecule type" value="Genomic_DNA"/>
</dbReference>
<evidence type="ECO:0000256" key="9">
    <source>
        <dbReference type="ARBA" id="ARBA00022723"/>
    </source>
</evidence>
<keyword evidence="12" id="KW-0464">Manganese</keyword>
<dbReference type="GO" id="GO:0005737">
    <property type="term" value="C:cytoplasm"/>
    <property type="evidence" value="ECO:0007669"/>
    <property type="project" value="UniProtKB-SubCell"/>
</dbReference>
<dbReference type="GO" id="GO:0043137">
    <property type="term" value="P:DNA replication, removal of RNA primer"/>
    <property type="evidence" value="ECO:0007669"/>
    <property type="project" value="TreeGrafter"/>
</dbReference>
<dbReference type="Gene3D" id="3.30.420.10">
    <property type="entry name" value="Ribonuclease H-like superfamily/Ribonuclease H"/>
    <property type="match status" value="1"/>
</dbReference>
<comment type="caution">
    <text evidence="16">The sequence shown here is derived from an EMBL/GenBank/DDBJ whole genome shotgun (WGS) entry which is preliminary data.</text>
</comment>
<evidence type="ECO:0000259" key="15">
    <source>
        <dbReference type="PROSITE" id="PS51975"/>
    </source>
</evidence>
<comment type="function">
    <text evidence="4 14">Endonuclease that specifically degrades the RNA of RNA-DNA hybrids.</text>
</comment>
<dbReference type="GO" id="GO:0003723">
    <property type="term" value="F:RNA binding"/>
    <property type="evidence" value="ECO:0007669"/>
    <property type="project" value="UniProtKB-UniRule"/>
</dbReference>
<comment type="subcellular location">
    <subcellularLocation>
        <location evidence="5">Cytoplasm</location>
    </subcellularLocation>
</comment>
<keyword evidence="7" id="KW-0963">Cytoplasm</keyword>
<dbReference type="InterPro" id="IPR022898">
    <property type="entry name" value="RNase_HII"/>
</dbReference>